<dbReference type="EMBL" id="JABBWE010000073">
    <property type="protein sequence ID" value="KAG1787963.1"/>
    <property type="molecule type" value="Genomic_DNA"/>
</dbReference>
<feature type="compositionally biased region" description="Low complexity" evidence="1">
    <location>
        <begin position="255"/>
        <end position="280"/>
    </location>
</feature>
<dbReference type="GeneID" id="64601169"/>
<keyword evidence="3" id="KW-1185">Reference proteome</keyword>
<evidence type="ECO:0000256" key="1">
    <source>
        <dbReference type="SAM" id="MobiDB-lite"/>
    </source>
</evidence>
<gene>
    <name evidence="2" type="ORF">HD556DRAFT_1448291</name>
</gene>
<feature type="region of interest" description="Disordered" evidence="1">
    <location>
        <begin position="138"/>
        <end position="280"/>
    </location>
</feature>
<reference evidence="2" key="1">
    <citation type="journal article" date="2020" name="New Phytol.">
        <title>Comparative genomics reveals dynamic genome evolution in host specialist ectomycorrhizal fungi.</title>
        <authorList>
            <person name="Lofgren L.A."/>
            <person name="Nguyen N.H."/>
            <person name="Vilgalys R."/>
            <person name="Ruytinx J."/>
            <person name="Liao H.L."/>
            <person name="Branco S."/>
            <person name="Kuo A."/>
            <person name="LaButti K."/>
            <person name="Lipzen A."/>
            <person name="Andreopoulos W."/>
            <person name="Pangilinan J."/>
            <person name="Riley R."/>
            <person name="Hundley H."/>
            <person name="Na H."/>
            <person name="Barry K."/>
            <person name="Grigoriev I.V."/>
            <person name="Stajich J.E."/>
            <person name="Kennedy P.G."/>
        </authorList>
    </citation>
    <scope>NUCLEOTIDE SEQUENCE</scope>
    <source>
        <strain evidence="2">S12</strain>
    </source>
</reference>
<comment type="caution">
    <text evidence="2">The sequence shown here is derived from an EMBL/GenBank/DDBJ whole genome shotgun (WGS) entry which is preliminary data.</text>
</comment>
<feature type="compositionally biased region" description="Low complexity" evidence="1">
    <location>
        <begin position="208"/>
        <end position="225"/>
    </location>
</feature>
<dbReference type="OrthoDB" id="5584477at2759"/>
<proteinExistence type="predicted"/>
<dbReference type="RefSeq" id="XP_041155257.1">
    <property type="nucleotide sequence ID" value="XM_041307405.1"/>
</dbReference>
<evidence type="ECO:0000313" key="3">
    <source>
        <dbReference type="Proteomes" id="UP000719766"/>
    </source>
</evidence>
<dbReference type="AlphaFoldDB" id="A0A9P7AES3"/>
<accession>A0A9P7AES3</accession>
<name>A0A9P7AES3_9AGAM</name>
<protein>
    <submittedName>
        <fullName evidence="2">Uncharacterized protein</fullName>
    </submittedName>
</protein>
<sequence>MLTRSWLYPLSAPIYEFSCVYEALVAIADCIQSHGQAFSPYVISDGGKETDELFPISFMQADTSWNMGLVHPAMSDWGRVNHTGLDANNMRRGLLYDHAFASWSTRSTSIKGRSPSKIFDKPAGTASMLSSQHGALHFDDSLAHPSTHSPTQASTSRTSTRTSTCTSAARTTTARTPTARTPTAHTPTACTSAAHASSNVSPVPMFDTPSTSTIPSAPSTSMIPSQPASTAPSRGRCGTGKGKQQGRKGTEAREGPAGAAEGSSTGTSRPSDAPPDSSAAMRKRGFDVLQGKQADGPSKRQVHLHHVLKVNIKPKRIIQSLQQKGGIYELTGTRAWMAIQMMFAQKPGQDTIRREIAHDLEGYYYVILTLAFMFDAPYMLKKVPHPDTASGGEMFHRWLENTIKKEIWHEAVEKQHYLATDAGFAMVDGVLGNDWVNEPIRMMLREMRTVLFIESAPSHSRMLDIIHTALFKIRTDHTLAHLCQPQQMTNEWARAVGGSGFAQSSPMLPALRMNLLYHKDRQDADHNLFARMPCLLMQERKLTPGNSSQYLKGTGGKTADHINVMAAKVVLKELRKEWAS</sequence>
<feature type="compositionally biased region" description="Low complexity" evidence="1">
    <location>
        <begin position="149"/>
        <end position="198"/>
    </location>
</feature>
<organism evidence="2 3">
    <name type="scientific">Suillus plorans</name>
    <dbReference type="NCBI Taxonomy" id="116603"/>
    <lineage>
        <taxon>Eukaryota</taxon>
        <taxon>Fungi</taxon>
        <taxon>Dikarya</taxon>
        <taxon>Basidiomycota</taxon>
        <taxon>Agaricomycotina</taxon>
        <taxon>Agaricomycetes</taxon>
        <taxon>Agaricomycetidae</taxon>
        <taxon>Boletales</taxon>
        <taxon>Suillineae</taxon>
        <taxon>Suillaceae</taxon>
        <taxon>Suillus</taxon>
    </lineage>
</organism>
<dbReference type="Proteomes" id="UP000719766">
    <property type="component" value="Unassembled WGS sequence"/>
</dbReference>
<evidence type="ECO:0000313" key="2">
    <source>
        <dbReference type="EMBL" id="KAG1787963.1"/>
    </source>
</evidence>